<keyword evidence="1" id="KW-0472">Membrane</keyword>
<name>A0A0G4GJ91_VITBC</name>
<dbReference type="VEuPathDB" id="CryptoDB:Vbra_123"/>
<feature type="transmembrane region" description="Helical" evidence="1">
    <location>
        <begin position="205"/>
        <end position="229"/>
    </location>
</feature>
<feature type="transmembrane region" description="Helical" evidence="1">
    <location>
        <begin position="279"/>
        <end position="299"/>
    </location>
</feature>
<dbReference type="Proteomes" id="UP000041254">
    <property type="component" value="Unassembled WGS sequence"/>
</dbReference>
<feature type="transmembrane region" description="Helical" evidence="1">
    <location>
        <begin position="168"/>
        <end position="185"/>
    </location>
</feature>
<keyword evidence="3" id="KW-1185">Reference proteome</keyword>
<feature type="transmembrane region" description="Helical" evidence="1">
    <location>
        <begin position="76"/>
        <end position="107"/>
    </location>
</feature>
<feature type="transmembrane region" description="Helical" evidence="1">
    <location>
        <begin position="241"/>
        <end position="264"/>
    </location>
</feature>
<dbReference type="InParanoid" id="A0A0G4GJ91"/>
<dbReference type="EMBL" id="CDMY01000687">
    <property type="protein sequence ID" value="CEM29897.1"/>
    <property type="molecule type" value="Genomic_DNA"/>
</dbReference>
<evidence type="ECO:0000256" key="1">
    <source>
        <dbReference type="SAM" id="Phobius"/>
    </source>
</evidence>
<evidence type="ECO:0000313" key="2">
    <source>
        <dbReference type="EMBL" id="CEM29897.1"/>
    </source>
</evidence>
<keyword evidence="1" id="KW-0812">Transmembrane</keyword>
<accession>A0A0G4GJ91</accession>
<gene>
    <name evidence="2" type="ORF">Vbra_123</name>
</gene>
<proteinExistence type="predicted"/>
<keyword evidence="1" id="KW-1133">Transmembrane helix</keyword>
<sequence>MPDADACWLVGLPEDVERRLLTSLTAYDCVALRASSKSVGCQLVSEVNLTRRLDAAIREKGLGGVLTYQKRCETVLLILLQWMAAIFSVVSTLVQVTVGLSVLLFIYTSIRSWAVVLTSFLVQQPAVFLDGSVSLLSLLVWVVLFEVIEVAIRWLGEESIVVRAYRQFWVALNDLGHFLGVWILLECARSIAFLTPPLGVEIMAWLLRVSSSVWLFVMCLALSIILVFVTRSVKRRVALSIGKLFLECVVALLSISGICVAWLWSPSDECSVQLVTVAMRWHLCILPPVCLGIMCLRIWRGLMDVQLLIDTRASYLLRVLYVIEEGGCWDRCVSLIYYLKNSRRLPSLPIIITAHDLRRAGSRAVFISRPEAVRQYGLFSHRVRRPLAQIDYFNGQDYLGGLADTDALKYVSIDLTESDPPTRRDGYVYSSITDLIILVYPIDESTHSPLRPHVTYPSDLLTPPPKQYQLTPDVIRHARGQWNGCRKAGVWWVDKGTLWQVPNFILCGDKAADAFLVHVDSRLGICTTEPPVAWKRRPDERYPRTAALIRQKVVAA</sequence>
<dbReference type="PhylomeDB" id="A0A0G4GJ91"/>
<dbReference type="AlphaFoldDB" id="A0A0G4GJ91"/>
<reference evidence="2 3" key="1">
    <citation type="submission" date="2014-11" db="EMBL/GenBank/DDBJ databases">
        <authorList>
            <person name="Zhu J."/>
            <person name="Qi W."/>
            <person name="Song R."/>
        </authorList>
    </citation>
    <scope>NUCLEOTIDE SEQUENCE [LARGE SCALE GENOMIC DNA]</scope>
</reference>
<feature type="transmembrane region" description="Helical" evidence="1">
    <location>
        <begin position="127"/>
        <end position="148"/>
    </location>
</feature>
<protein>
    <submittedName>
        <fullName evidence="2">Uncharacterized protein</fullName>
    </submittedName>
</protein>
<organism evidence="2 3">
    <name type="scientific">Vitrella brassicaformis (strain CCMP3155)</name>
    <dbReference type="NCBI Taxonomy" id="1169540"/>
    <lineage>
        <taxon>Eukaryota</taxon>
        <taxon>Sar</taxon>
        <taxon>Alveolata</taxon>
        <taxon>Colpodellida</taxon>
        <taxon>Vitrellaceae</taxon>
        <taxon>Vitrella</taxon>
    </lineage>
</organism>
<evidence type="ECO:0000313" key="3">
    <source>
        <dbReference type="Proteomes" id="UP000041254"/>
    </source>
</evidence>